<proteinExistence type="predicted"/>
<comment type="caution">
    <text evidence="1">The sequence shown here is derived from an EMBL/GenBank/DDBJ whole genome shotgun (WGS) entry which is preliminary data.</text>
</comment>
<reference evidence="1 2" key="1">
    <citation type="submission" date="2020-03" db="EMBL/GenBank/DDBJ databases">
        <title>Cyclobacterium plantarum sp. nov., a marine bacterium isolated from a coastal-marine wetland.</title>
        <authorList>
            <person name="Sanchez-Porro C."/>
            <person name="Ventosa A."/>
            <person name="Amoozegar M."/>
        </authorList>
    </citation>
    <scope>NUCLEOTIDE SEQUENCE [LARGE SCALE GENOMIC DNA]</scope>
    <source>
        <strain evidence="1 2">GBPx2</strain>
    </source>
</reference>
<name>A0ABX0H894_9BACT</name>
<dbReference type="RefSeq" id="WP_166144780.1">
    <property type="nucleotide sequence ID" value="NZ_JAANYN010000002.1"/>
</dbReference>
<dbReference type="Proteomes" id="UP000649799">
    <property type="component" value="Unassembled WGS sequence"/>
</dbReference>
<protein>
    <submittedName>
        <fullName evidence="1">Uncharacterized protein</fullName>
    </submittedName>
</protein>
<evidence type="ECO:0000313" key="2">
    <source>
        <dbReference type="Proteomes" id="UP000649799"/>
    </source>
</evidence>
<keyword evidence="2" id="KW-1185">Reference proteome</keyword>
<dbReference type="EMBL" id="JAANYN010000002">
    <property type="protein sequence ID" value="NHE56642.1"/>
    <property type="molecule type" value="Genomic_DNA"/>
</dbReference>
<gene>
    <name evidence="1" type="ORF">G9Q97_07420</name>
</gene>
<organism evidence="1 2">
    <name type="scientific">Cyclobacterium plantarum</name>
    <dbReference type="NCBI Taxonomy" id="2716263"/>
    <lineage>
        <taxon>Bacteria</taxon>
        <taxon>Pseudomonadati</taxon>
        <taxon>Bacteroidota</taxon>
        <taxon>Cytophagia</taxon>
        <taxon>Cytophagales</taxon>
        <taxon>Cyclobacteriaceae</taxon>
        <taxon>Cyclobacterium</taxon>
    </lineage>
</organism>
<sequence length="46" mass="5411">MNDYLIKPVSFERFRKPIDKKVDYLSAQVTGEEFADKPNSFFIKTP</sequence>
<evidence type="ECO:0000313" key="1">
    <source>
        <dbReference type="EMBL" id="NHE56642.1"/>
    </source>
</evidence>
<accession>A0ABX0H894</accession>